<dbReference type="SUPFAM" id="SSF52540">
    <property type="entry name" value="P-loop containing nucleoside triphosphate hydrolases"/>
    <property type="match status" value="1"/>
</dbReference>
<dbReference type="AlphaFoldDB" id="A0A420N923"/>
<gene>
    <name evidence="2" type="ORF">BFJ69_g6716</name>
</gene>
<proteinExistence type="predicted"/>
<evidence type="ECO:0008006" key="4">
    <source>
        <dbReference type="Google" id="ProtNLM"/>
    </source>
</evidence>
<evidence type="ECO:0000313" key="2">
    <source>
        <dbReference type="EMBL" id="RKK76767.1"/>
    </source>
</evidence>
<dbReference type="EMBL" id="MRCX01000050">
    <property type="protein sequence ID" value="RKK76767.1"/>
    <property type="molecule type" value="Genomic_DNA"/>
</dbReference>
<evidence type="ECO:0000313" key="3">
    <source>
        <dbReference type="Proteomes" id="UP000285084"/>
    </source>
</evidence>
<protein>
    <recommendedName>
        <fullName evidence="4">G domain-containing protein</fullName>
    </recommendedName>
</protein>
<dbReference type="Gene3D" id="3.40.50.300">
    <property type="entry name" value="P-loop containing nucleotide triphosphate hydrolases"/>
    <property type="match status" value="1"/>
</dbReference>
<organism evidence="2 3">
    <name type="scientific">Fusarium oxysporum</name>
    <name type="common">Fusarium vascular wilt</name>
    <dbReference type="NCBI Taxonomy" id="5507"/>
    <lineage>
        <taxon>Eukaryota</taxon>
        <taxon>Fungi</taxon>
        <taxon>Dikarya</taxon>
        <taxon>Ascomycota</taxon>
        <taxon>Pezizomycotina</taxon>
        <taxon>Sordariomycetes</taxon>
        <taxon>Hypocreomycetidae</taxon>
        <taxon>Hypocreales</taxon>
        <taxon>Nectriaceae</taxon>
        <taxon>Fusarium</taxon>
        <taxon>Fusarium oxysporum species complex</taxon>
    </lineage>
</organism>
<comment type="caution">
    <text evidence="2">The sequence shown here is derived from an EMBL/GenBank/DDBJ whole genome shotgun (WGS) entry which is preliminary data.</text>
</comment>
<sequence>MGSSTTQAPSSSEKTGPVPTPVDQKSANHKVKAVELPFNVLILGETANGKSTLIRQLGVYTGNKNPDVQIGHGNLSCTKEVGRYPLSTQLCSFYLEDTYSGQPLKKTSYLELVDFTDEDAIVVANKPDEHGKVFKFELIDTPGLDDSDGNDMEIMAEIISKVSELSHLNAVIYVRSMNKPFGTSFIRFYEYIQRCMPMISNGLIVVHTAYTVDRVERALSEKIDLAKQRRESFQKATKGKMSLAHFFMDNDPDNTNPFAVSESLNGCYKLLKLLSTQLRLDTSNLKLLKAPNMVNVDAHMLLALQRLQSRLQKRLDDGIAAADKSKSAILRTRREITRLQAQQGECRERLDELDRDTEVVLGTKTVAEDYGMKELLWEGMLWLDNRDVSFDSDCSITKVQKSTGSGCKWLDEDVRGTTWRATLKSGIFRSMEGSATFYTTMQRKHHGEIETMKARFSHGKETIAFHEASLQGLGPLDDKDAETEMLAEHLDRCTGTIERIKKDTFEAALWPLLRQFYVSHRKPSNSDIADFVEVYDPKTSELLVGP</sequence>
<evidence type="ECO:0000256" key="1">
    <source>
        <dbReference type="SAM" id="MobiDB-lite"/>
    </source>
</evidence>
<reference evidence="2 3" key="1">
    <citation type="journal article" date="2018" name="Sci. Rep.">
        <title>Characterisation of pathogen-specific regions and novel effector candidates in Fusarium oxysporum f. sp. cepae.</title>
        <authorList>
            <person name="Armitage A.D."/>
            <person name="Taylor A."/>
            <person name="Sobczyk M.K."/>
            <person name="Baxter L."/>
            <person name="Greenfield B.P."/>
            <person name="Bates H.J."/>
            <person name="Wilson F."/>
            <person name="Jackson A.C."/>
            <person name="Ott S."/>
            <person name="Harrison R.J."/>
            <person name="Clarkson J.P."/>
        </authorList>
    </citation>
    <scope>NUCLEOTIDE SEQUENCE [LARGE SCALE GENOMIC DNA]</scope>
    <source>
        <strain evidence="2 3">Fo_A13</strain>
    </source>
</reference>
<accession>A0A420N923</accession>
<feature type="region of interest" description="Disordered" evidence="1">
    <location>
        <begin position="1"/>
        <end position="26"/>
    </location>
</feature>
<feature type="compositionally biased region" description="Polar residues" evidence="1">
    <location>
        <begin position="1"/>
        <end position="14"/>
    </location>
</feature>
<dbReference type="Proteomes" id="UP000285084">
    <property type="component" value="Unassembled WGS sequence"/>
</dbReference>
<name>A0A420N923_FUSOX</name>
<dbReference type="InterPro" id="IPR027417">
    <property type="entry name" value="P-loop_NTPase"/>
</dbReference>